<evidence type="ECO:0000313" key="2">
    <source>
        <dbReference type="EMBL" id="MBI5132945.1"/>
    </source>
</evidence>
<dbReference type="InterPro" id="IPR006680">
    <property type="entry name" value="Amidohydro-rel"/>
</dbReference>
<accession>A0A933S3G0</accession>
<organism evidence="2 3">
    <name type="scientific">Rhodopseudomonas palustris</name>
    <dbReference type="NCBI Taxonomy" id="1076"/>
    <lineage>
        <taxon>Bacteria</taxon>
        <taxon>Pseudomonadati</taxon>
        <taxon>Pseudomonadota</taxon>
        <taxon>Alphaproteobacteria</taxon>
        <taxon>Hyphomicrobiales</taxon>
        <taxon>Nitrobacteraceae</taxon>
        <taxon>Rhodopseudomonas</taxon>
    </lineage>
</organism>
<protein>
    <submittedName>
        <fullName evidence="2">Amidohydrolase family protein</fullName>
    </submittedName>
</protein>
<gene>
    <name evidence="2" type="ORF">HZA66_26195</name>
</gene>
<evidence type="ECO:0000313" key="3">
    <source>
        <dbReference type="Proteomes" id="UP000782519"/>
    </source>
</evidence>
<dbReference type="PANTHER" id="PTHR35563">
    <property type="entry name" value="BARREL METAL-DEPENDENT HYDROLASE, PUTATIVE (AFU_ORTHOLOGUE AFUA_1G16240)-RELATED"/>
    <property type="match status" value="1"/>
</dbReference>
<reference evidence="2" key="1">
    <citation type="submission" date="2020-07" db="EMBL/GenBank/DDBJ databases">
        <title>Huge and variable diversity of episymbiotic CPR bacteria and DPANN archaea in groundwater ecosystems.</title>
        <authorList>
            <person name="He C.Y."/>
            <person name="Keren R."/>
            <person name="Whittaker M."/>
            <person name="Farag I.F."/>
            <person name="Doudna J."/>
            <person name="Cate J.H.D."/>
            <person name="Banfield J.F."/>
        </authorList>
    </citation>
    <scope>NUCLEOTIDE SEQUENCE</scope>
    <source>
        <strain evidence="2">NC_groundwater_1818_Pr3_B-0.1um_66_35</strain>
    </source>
</reference>
<dbReference type="GO" id="GO:0016787">
    <property type="term" value="F:hydrolase activity"/>
    <property type="evidence" value="ECO:0007669"/>
    <property type="project" value="InterPro"/>
</dbReference>
<dbReference type="Pfam" id="PF04909">
    <property type="entry name" value="Amidohydro_2"/>
    <property type="match status" value="1"/>
</dbReference>
<name>A0A933S3G0_RHOPL</name>
<dbReference type="AlphaFoldDB" id="A0A933S3G0"/>
<dbReference type="Gene3D" id="3.20.20.140">
    <property type="entry name" value="Metal-dependent hydrolases"/>
    <property type="match status" value="1"/>
</dbReference>
<evidence type="ECO:0000259" key="1">
    <source>
        <dbReference type="Pfam" id="PF04909"/>
    </source>
</evidence>
<dbReference type="SUPFAM" id="SSF51556">
    <property type="entry name" value="Metallo-dependent hydrolases"/>
    <property type="match status" value="1"/>
</dbReference>
<dbReference type="InterPro" id="IPR052358">
    <property type="entry name" value="Aro_Compnd_Degr_Hydrolases"/>
</dbReference>
<proteinExistence type="predicted"/>
<comment type="caution">
    <text evidence="2">The sequence shown here is derived from an EMBL/GenBank/DDBJ whole genome shotgun (WGS) entry which is preliminary data.</text>
</comment>
<dbReference type="EMBL" id="JACRJB010000077">
    <property type="protein sequence ID" value="MBI5132945.1"/>
    <property type="molecule type" value="Genomic_DNA"/>
</dbReference>
<dbReference type="PANTHER" id="PTHR35563:SF2">
    <property type="entry name" value="BARREL METAL-DEPENDENT HYDROLASE, PUTATIVE (AFU_ORTHOLOGUE AFUA_1G16240)-RELATED"/>
    <property type="match status" value="1"/>
</dbReference>
<dbReference type="Proteomes" id="UP000782519">
    <property type="component" value="Unassembled WGS sequence"/>
</dbReference>
<feature type="domain" description="Amidohydrolase-related" evidence="1">
    <location>
        <begin position="32"/>
        <end position="294"/>
    </location>
</feature>
<dbReference type="InterPro" id="IPR032466">
    <property type="entry name" value="Metal_Hydrolase"/>
</dbReference>
<sequence length="310" mass="33802">MLHFDGVVRDCLPPRNSSAPRRIKVPSGAWETHAHVIGSEADYPFVAGRHFNPPPASPAAFVAMMDRVGLQYGVVVQVSVHGTDNRLLLQALADYPDRLCGVAVIEPTIRDKDIAALKDAGVRGIRVLDIVGGGVGLNNLETLADRCAEVGWHIQIATRGETYPDLADRLLRLRVPFIIDHMGWCAAANGVRSPEFQAVLHVVRNSDCYVKLSGGFRLSAQGYPFADVAPFAQQLIDAAPDRMVWGSDWPHVGLYDPNQVPDVGVLLDGLADYTGDVEQQKRILVDNPARFYGIPGSDLSVFERSGDRFA</sequence>